<proteinExistence type="inferred from homology"/>
<dbReference type="Gene3D" id="3.40.190.10">
    <property type="entry name" value="Periplasmic binding protein-like II"/>
    <property type="match status" value="1"/>
</dbReference>
<evidence type="ECO:0000313" key="5">
    <source>
        <dbReference type="Proteomes" id="UP000290401"/>
    </source>
</evidence>
<protein>
    <submittedName>
        <fullName evidence="2">ABC transporter substrate-binding protein</fullName>
    </submittedName>
    <submittedName>
        <fullName evidence="3">Tripartite tricarboxylate transporter substrate binding protein</fullName>
    </submittedName>
</protein>
<dbReference type="InterPro" id="IPR042100">
    <property type="entry name" value="Bug_dom1"/>
</dbReference>
<evidence type="ECO:0000313" key="2">
    <source>
        <dbReference type="EMBL" id="QAU50566.1"/>
    </source>
</evidence>
<dbReference type="PANTHER" id="PTHR42928">
    <property type="entry name" value="TRICARBOXYLATE-BINDING PROTEIN"/>
    <property type="match status" value="1"/>
</dbReference>
<dbReference type="Proteomes" id="UP000290401">
    <property type="component" value="Unassembled WGS sequence"/>
</dbReference>
<dbReference type="SUPFAM" id="SSF53850">
    <property type="entry name" value="Periplasmic binding protein-like II"/>
    <property type="match status" value="1"/>
</dbReference>
<dbReference type="InterPro" id="IPR005064">
    <property type="entry name" value="BUG"/>
</dbReference>
<dbReference type="EMBL" id="RDQZ01000010">
    <property type="protein sequence ID" value="RXH13284.1"/>
    <property type="molecule type" value="Genomic_DNA"/>
</dbReference>
<dbReference type="Proteomes" id="UP000288972">
    <property type="component" value="Plasmid unnamed1"/>
</dbReference>
<accession>A0AAE5X8F1</accession>
<keyword evidence="5" id="KW-1185">Reference proteome</keyword>
<evidence type="ECO:0000256" key="1">
    <source>
        <dbReference type="ARBA" id="ARBA00006987"/>
    </source>
</evidence>
<keyword evidence="2" id="KW-0614">Plasmid</keyword>
<sequence length="334" mass="35550">MYAERTSGDSMITRRLFHVGVIGTAVMANAPFARSASYPTRTIRLVCPFPAGGVVDVLSRSLGQTLSTELGQTVIVDNRAGAGGMIGSLEVARANPDGHTLLFNSSSLVQAPAVAAQKLYDAVDDFTTIGSLGRTVMPLVVPALSPANTMEEFVAYARGKRLAYGTFGAGTTSHAFQQLFSDYNKLEMVHVPYKGEAPMLNDLLSNQVACAMGTMSTIAPQIEARTVKALAMLSPDEVDGFANIPTFKNLGYPAEFDWRGGFIGLFGPAKLPAEITDILEKTFTKIVSTSAMQNIMKQNFVVGKPSVGRDAASEVAATQEAWTSLVSRLGLVIN</sequence>
<dbReference type="PANTHER" id="PTHR42928:SF5">
    <property type="entry name" value="BLR1237 PROTEIN"/>
    <property type="match status" value="1"/>
</dbReference>
<dbReference type="EMBL" id="CP030054">
    <property type="protein sequence ID" value="QAU50566.1"/>
    <property type="molecule type" value="Genomic_DNA"/>
</dbReference>
<comment type="similarity">
    <text evidence="1">Belongs to the UPF0065 (bug) family.</text>
</comment>
<reference evidence="2 4" key="1">
    <citation type="submission" date="2018-06" db="EMBL/GenBank/DDBJ databases">
        <title>Comparative genomics of rhizobia nodulating Arachis hypogaea in China.</title>
        <authorList>
            <person name="Li Y."/>
        </authorList>
    </citation>
    <scope>NUCLEOTIDE SEQUENCE [LARGE SCALE GENOMIC DNA]</scope>
    <source>
        <strain evidence="2 4">CCBAU 51670</strain>
        <plasmid evidence="2 4">unnamed1</plasmid>
    </source>
</reference>
<organism evidence="2 4">
    <name type="scientific">Bradyrhizobium guangzhouense</name>
    <dbReference type="NCBI Taxonomy" id="1325095"/>
    <lineage>
        <taxon>Bacteria</taxon>
        <taxon>Pseudomonadati</taxon>
        <taxon>Pseudomonadota</taxon>
        <taxon>Alphaproteobacteria</taxon>
        <taxon>Hyphomicrobiales</taxon>
        <taxon>Nitrobacteraceae</taxon>
        <taxon>Bradyrhizobium</taxon>
    </lineage>
</organism>
<reference evidence="3 5" key="2">
    <citation type="submission" date="2018-10" db="EMBL/GenBank/DDBJ databases">
        <title>Bradyrhizobium sp. nov., effective nodules isolated from peanut in China.</title>
        <authorList>
            <person name="Li Y."/>
        </authorList>
    </citation>
    <scope>NUCLEOTIDE SEQUENCE [LARGE SCALE GENOMIC DNA]</scope>
    <source>
        <strain evidence="3 5">CCBAU 53426</strain>
    </source>
</reference>
<evidence type="ECO:0000313" key="4">
    <source>
        <dbReference type="Proteomes" id="UP000288972"/>
    </source>
</evidence>
<dbReference type="Pfam" id="PF03401">
    <property type="entry name" value="TctC"/>
    <property type="match status" value="1"/>
</dbReference>
<evidence type="ECO:0000313" key="3">
    <source>
        <dbReference type="EMBL" id="RXH13284.1"/>
    </source>
</evidence>
<name>A0AAE5X8F1_9BRAD</name>
<dbReference type="Gene3D" id="3.40.190.150">
    <property type="entry name" value="Bordetella uptake gene, domain 1"/>
    <property type="match status" value="1"/>
</dbReference>
<geneLocation type="plasmid" evidence="2 4">
    <name>unnamed1</name>
</geneLocation>
<dbReference type="PIRSF" id="PIRSF017082">
    <property type="entry name" value="YflP"/>
    <property type="match status" value="1"/>
</dbReference>
<dbReference type="CDD" id="cd07012">
    <property type="entry name" value="PBP2_Bug_TTT"/>
    <property type="match status" value="1"/>
</dbReference>
<gene>
    <name evidence="3" type="ORF">EAS56_14740</name>
    <name evidence="2" type="ORF">XH91_34515</name>
</gene>
<dbReference type="AlphaFoldDB" id="A0AAE5X8F1"/>
<dbReference type="KEGG" id="bgz:XH91_34515"/>